<evidence type="ECO:0000313" key="3">
    <source>
        <dbReference type="Proteomes" id="UP001189429"/>
    </source>
</evidence>
<comment type="caution">
    <text evidence="2">The sequence shown here is derived from an EMBL/GenBank/DDBJ whole genome shotgun (WGS) entry which is preliminary data.</text>
</comment>
<name>A0ABN9U7W2_9DINO</name>
<proteinExistence type="predicted"/>
<feature type="non-terminal residue" evidence="2">
    <location>
        <position position="1"/>
    </location>
</feature>
<keyword evidence="3" id="KW-1185">Reference proteome</keyword>
<dbReference type="EMBL" id="CAUYUJ010015423">
    <property type="protein sequence ID" value="CAK0853750.1"/>
    <property type="molecule type" value="Genomic_DNA"/>
</dbReference>
<feature type="region of interest" description="Disordered" evidence="1">
    <location>
        <begin position="178"/>
        <end position="199"/>
    </location>
</feature>
<dbReference type="Proteomes" id="UP001189429">
    <property type="component" value="Unassembled WGS sequence"/>
</dbReference>
<reference evidence="2" key="1">
    <citation type="submission" date="2023-10" db="EMBL/GenBank/DDBJ databases">
        <authorList>
            <person name="Chen Y."/>
            <person name="Shah S."/>
            <person name="Dougan E. K."/>
            <person name="Thang M."/>
            <person name="Chan C."/>
        </authorList>
    </citation>
    <scope>NUCLEOTIDE SEQUENCE [LARGE SCALE GENOMIC DNA]</scope>
</reference>
<accession>A0ABN9U7W2</accession>
<protein>
    <submittedName>
        <fullName evidence="2">Uncharacterized protein</fullName>
    </submittedName>
</protein>
<evidence type="ECO:0000313" key="2">
    <source>
        <dbReference type="EMBL" id="CAK0853750.1"/>
    </source>
</evidence>
<gene>
    <name evidence="2" type="ORF">PCOR1329_LOCUS45119</name>
</gene>
<sequence length="238" mass="26305">HEQLVHQLNHEQQTHLVSKERIKQVGHEAQDLAHTVEEQWFKIAQLEKAMSEIAFLADVPAFPFLHIAGEAQSCNVEQLQRDDDAQETNALLLSTAGDQGRQLRAAEAKKSILDGQVSSTDESTQGALGNPWSIDLCEDTTLAVVDVEEHHGKPAGHAAAALEGEDVDGDVLILKASQSLKDDEVEDPHDERRRSGGPRRPLILQRHFFQTACLDEMAVDLEELQRMLSSSRSSARPS</sequence>
<organism evidence="2 3">
    <name type="scientific">Prorocentrum cordatum</name>
    <dbReference type="NCBI Taxonomy" id="2364126"/>
    <lineage>
        <taxon>Eukaryota</taxon>
        <taxon>Sar</taxon>
        <taxon>Alveolata</taxon>
        <taxon>Dinophyceae</taxon>
        <taxon>Prorocentrales</taxon>
        <taxon>Prorocentraceae</taxon>
        <taxon>Prorocentrum</taxon>
    </lineage>
</organism>
<evidence type="ECO:0000256" key="1">
    <source>
        <dbReference type="SAM" id="MobiDB-lite"/>
    </source>
</evidence>